<sequence length="395" mass="42878">MANSNREILWTKDFIFTSVVNFVMMLSMYLLLVTMATYSMQEYNASISLAGFVASIFVIGSLIGRLYAGKKIAEMGNKKMLMTRIIAFFIVTIMYFLPLGLIGMMIIRLFHGIFLGMATTATGTIIAQVIPATRKGEGIGYFSMSIVLATAVGPLIGTFLVSGFGFTSIFIFSVVMAAVSLILSLFLNPPEITQPKEELKEKKGFSFSEYFEKHALPISAAMFVMAVAYSGILSFVTEYASSINLMQAGGFFFLVYGVSVLISRPVTGPLMDSKGANIVVYPSLVLFALGLLLISQASTGFIFLTAAVLLGLGYGNFQSIAQAIAIKLTPPHRMGLANSTYFIALDLGLGVGPLLLGYLVPATGYRGMYFSLVFLVIIGIVVYYFVHGRKDKEMA</sequence>
<feature type="transmembrane region" description="Helical" evidence="6">
    <location>
        <begin position="85"/>
        <end position="107"/>
    </location>
</feature>
<dbReference type="PANTHER" id="PTHR23531:SF1">
    <property type="entry name" value="QUINOLENE RESISTANCE PROTEIN NORA"/>
    <property type="match status" value="1"/>
</dbReference>
<dbReference type="CDD" id="cd17489">
    <property type="entry name" value="MFS_YfcJ_like"/>
    <property type="match status" value="1"/>
</dbReference>
<feature type="transmembrane region" description="Helical" evidence="6">
    <location>
        <begin position="300"/>
        <end position="320"/>
    </location>
</feature>
<feature type="transmembrane region" description="Helical" evidence="6">
    <location>
        <begin position="242"/>
        <end position="263"/>
    </location>
</feature>
<dbReference type="InterPro" id="IPR005829">
    <property type="entry name" value="Sugar_transporter_CS"/>
</dbReference>
<feature type="transmembrane region" description="Helical" evidence="6">
    <location>
        <begin position="113"/>
        <end position="132"/>
    </location>
</feature>
<feature type="transmembrane region" description="Helical" evidence="6">
    <location>
        <begin position="367"/>
        <end position="386"/>
    </location>
</feature>
<keyword evidence="3 6" id="KW-0812">Transmembrane</keyword>
<evidence type="ECO:0000256" key="2">
    <source>
        <dbReference type="ARBA" id="ARBA00022448"/>
    </source>
</evidence>
<name>A0ABW5WVW2_9STAP</name>
<feature type="transmembrane region" description="Helical" evidence="6">
    <location>
        <begin position="166"/>
        <end position="187"/>
    </location>
</feature>
<evidence type="ECO:0000256" key="3">
    <source>
        <dbReference type="ARBA" id="ARBA00022692"/>
    </source>
</evidence>
<dbReference type="RefSeq" id="WP_377772838.1">
    <property type="nucleotide sequence ID" value="NZ_JBHUOQ010000001.1"/>
</dbReference>
<dbReference type="InterPro" id="IPR052714">
    <property type="entry name" value="MFS_Exporter"/>
</dbReference>
<feature type="transmembrane region" description="Helical" evidence="6">
    <location>
        <begin position="139"/>
        <end position="160"/>
    </location>
</feature>
<comment type="caution">
    <text evidence="8">The sequence shown here is derived from an EMBL/GenBank/DDBJ whole genome shotgun (WGS) entry which is preliminary data.</text>
</comment>
<dbReference type="InterPro" id="IPR020846">
    <property type="entry name" value="MFS_dom"/>
</dbReference>
<evidence type="ECO:0000313" key="9">
    <source>
        <dbReference type="Proteomes" id="UP001597519"/>
    </source>
</evidence>
<feature type="transmembrane region" description="Helical" evidence="6">
    <location>
        <begin position="215"/>
        <end position="236"/>
    </location>
</feature>
<dbReference type="Gene3D" id="1.20.1250.20">
    <property type="entry name" value="MFS general substrate transporter like domains"/>
    <property type="match status" value="2"/>
</dbReference>
<feature type="transmembrane region" description="Helical" evidence="6">
    <location>
        <begin position="14"/>
        <end position="37"/>
    </location>
</feature>
<dbReference type="InterPro" id="IPR036259">
    <property type="entry name" value="MFS_trans_sf"/>
</dbReference>
<keyword evidence="5 6" id="KW-0472">Membrane</keyword>
<feature type="transmembrane region" description="Helical" evidence="6">
    <location>
        <begin position="43"/>
        <end position="64"/>
    </location>
</feature>
<keyword evidence="2" id="KW-0813">Transport</keyword>
<keyword evidence="4 6" id="KW-1133">Transmembrane helix</keyword>
<dbReference type="PROSITE" id="PS00217">
    <property type="entry name" value="SUGAR_TRANSPORT_2"/>
    <property type="match status" value="1"/>
</dbReference>
<evidence type="ECO:0000256" key="5">
    <source>
        <dbReference type="ARBA" id="ARBA00023136"/>
    </source>
</evidence>
<dbReference type="PROSITE" id="PS50850">
    <property type="entry name" value="MFS"/>
    <property type="match status" value="1"/>
</dbReference>
<keyword evidence="9" id="KW-1185">Reference proteome</keyword>
<dbReference type="SUPFAM" id="SSF103473">
    <property type="entry name" value="MFS general substrate transporter"/>
    <property type="match status" value="1"/>
</dbReference>
<reference evidence="9" key="1">
    <citation type="journal article" date="2019" name="Int. J. Syst. Evol. Microbiol.">
        <title>The Global Catalogue of Microorganisms (GCM) 10K type strain sequencing project: providing services to taxonomists for standard genome sequencing and annotation.</title>
        <authorList>
            <consortium name="The Broad Institute Genomics Platform"/>
            <consortium name="The Broad Institute Genome Sequencing Center for Infectious Disease"/>
            <person name="Wu L."/>
            <person name="Ma J."/>
        </authorList>
    </citation>
    <scope>NUCLEOTIDE SEQUENCE [LARGE SCALE GENOMIC DNA]</scope>
    <source>
        <strain evidence="9">KCTC 33575</strain>
    </source>
</reference>
<dbReference type="InterPro" id="IPR011701">
    <property type="entry name" value="MFS"/>
</dbReference>
<dbReference type="PANTHER" id="PTHR23531">
    <property type="entry name" value="QUINOLENE RESISTANCE PROTEIN NORA"/>
    <property type="match status" value="1"/>
</dbReference>
<comment type="subcellular location">
    <subcellularLocation>
        <location evidence="1">Cell membrane</location>
        <topology evidence="1">Multi-pass membrane protein</topology>
    </subcellularLocation>
</comment>
<evidence type="ECO:0000256" key="4">
    <source>
        <dbReference type="ARBA" id="ARBA00022989"/>
    </source>
</evidence>
<feature type="transmembrane region" description="Helical" evidence="6">
    <location>
        <begin position="275"/>
        <end position="294"/>
    </location>
</feature>
<accession>A0ABW5WVW2</accession>
<dbReference type="Pfam" id="PF07690">
    <property type="entry name" value="MFS_1"/>
    <property type="match status" value="1"/>
</dbReference>
<evidence type="ECO:0000313" key="8">
    <source>
        <dbReference type="EMBL" id="MFD2830168.1"/>
    </source>
</evidence>
<dbReference type="Proteomes" id="UP001597519">
    <property type="component" value="Unassembled WGS sequence"/>
</dbReference>
<protein>
    <submittedName>
        <fullName evidence="8">MFS transporter</fullName>
    </submittedName>
</protein>
<feature type="transmembrane region" description="Helical" evidence="6">
    <location>
        <begin position="341"/>
        <end position="361"/>
    </location>
</feature>
<feature type="domain" description="Major facilitator superfamily (MFS) profile" evidence="7">
    <location>
        <begin position="13"/>
        <end position="391"/>
    </location>
</feature>
<evidence type="ECO:0000259" key="7">
    <source>
        <dbReference type="PROSITE" id="PS50850"/>
    </source>
</evidence>
<evidence type="ECO:0000256" key="6">
    <source>
        <dbReference type="SAM" id="Phobius"/>
    </source>
</evidence>
<dbReference type="EMBL" id="JBHUOQ010000001">
    <property type="protein sequence ID" value="MFD2830168.1"/>
    <property type="molecule type" value="Genomic_DNA"/>
</dbReference>
<proteinExistence type="predicted"/>
<gene>
    <name evidence="8" type="ORF">ACFSX4_06755</name>
</gene>
<organism evidence="8 9">
    <name type="scientific">Corticicoccus populi</name>
    <dbReference type="NCBI Taxonomy" id="1812821"/>
    <lineage>
        <taxon>Bacteria</taxon>
        <taxon>Bacillati</taxon>
        <taxon>Bacillota</taxon>
        <taxon>Bacilli</taxon>
        <taxon>Bacillales</taxon>
        <taxon>Staphylococcaceae</taxon>
        <taxon>Corticicoccus</taxon>
    </lineage>
</organism>
<evidence type="ECO:0000256" key="1">
    <source>
        <dbReference type="ARBA" id="ARBA00004651"/>
    </source>
</evidence>